<keyword evidence="2" id="KW-1185">Reference proteome</keyword>
<evidence type="ECO:0000313" key="1">
    <source>
        <dbReference type="EMBL" id="CAG9772937.1"/>
    </source>
</evidence>
<proteinExistence type="predicted"/>
<dbReference type="EMBL" id="OU892284">
    <property type="protein sequence ID" value="CAG9772937.1"/>
    <property type="molecule type" value="Genomic_DNA"/>
</dbReference>
<gene>
    <name evidence="1" type="ORF">CEUTPL_LOCUS13338</name>
</gene>
<accession>A0A9N9N0Q1</accession>
<dbReference type="OrthoDB" id="6740080at2759"/>
<protein>
    <submittedName>
        <fullName evidence="1">Uncharacterized protein</fullName>
    </submittedName>
</protein>
<name>A0A9N9N0Q1_9CUCU</name>
<reference evidence="1" key="1">
    <citation type="submission" date="2022-01" db="EMBL/GenBank/DDBJ databases">
        <authorList>
            <person name="King R."/>
        </authorList>
    </citation>
    <scope>NUCLEOTIDE SEQUENCE</scope>
</reference>
<dbReference type="AlphaFoldDB" id="A0A9N9N0Q1"/>
<sequence length="166" mass="19941">MKHNVTIYQKYLEPGHTYMECDSVHANIERKLKNREIHLPSDYLSVTREARQNPRPYEAIDLDFSFFLNFASNEHLRYSSIRPGRLKDDPTVTDIKALKYENGKIEVKINYDTEWQELPARPKEIPIIEKYPRMLNQRCKIPDNKWKHLQELKTVHVHHFYDNLPH</sequence>
<evidence type="ECO:0000313" key="2">
    <source>
        <dbReference type="Proteomes" id="UP001152799"/>
    </source>
</evidence>
<dbReference type="Proteomes" id="UP001152799">
    <property type="component" value="Chromosome 8"/>
</dbReference>
<organism evidence="1 2">
    <name type="scientific">Ceutorhynchus assimilis</name>
    <name type="common">cabbage seed weevil</name>
    <dbReference type="NCBI Taxonomy" id="467358"/>
    <lineage>
        <taxon>Eukaryota</taxon>
        <taxon>Metazoa</taxon>
        <taxon>Ecdysozoa</taxon>
        <taxon>Arthropoda</taxon>
        <taxon>Hexapoda</taxon>
        <taxon>Insecta</taxon>
        <taxon>Pterygota</taxon>
        <taxon>Neoptera</taxon>
        <taxon>Endopterygota</taxon>
        <taxon>Coleoptera</taxon>
        <taxon>Polyphaga</taxon>
        <taxon>Cucujiformia</taxon>
        <taxon>Curculionidae</taxon>
        <taxon>Ceutorhynchinae</taxon>
        <taxon>Ceutorhynchus</taxon>
    </lineage>
</organism>